<proteinExistence type="predicted"/>
<accession>A0A0B7A2W0</accession>
<evidence type="ECO:0000313" key="2">
    <source>
        <dbReference type="EMBL" id="CEK75148.1"/>
    </source>
</evidence>
<sequence>MAQHYKNGFPMKDLHQIIKILNICADRVGTNQLYEKPVQDILKVCGFPFLMEKSSDELVYKQIVVESISQIGYIMRVLSSDVRIQVCNTLLQLTTEEHTQELHDFKPASLEFTNKMVELSDISETLIKSLKLLENDLPAKLKVLEVLQYFSKRSARNCDQMLSVDGGCMICSNFMDPDPSDQLLFRSVDILWNLMENGNVAILAKQLDNISCISKLRDAFIYQLTQGHSHYDRQLRNDLLVLTTLVAYHCPHAPFVETGFAKHLTLFATFQEVKSHNALVRHLKLFTNHEDFELKKLLLNILLVLSKNSTVLSILSEGRILLALFSYVRPNEKKNLPREWSPAQFEELQLQAMAALCTLCPLLLEDYMTCQGSTRLLLLLEWCVGTAEFSGHGNSFYSTGGRGNKKAQLRHCLRLLRSMVSTEDYQVLQDLVDQGAINQLIGVLNTSFTQKTYENDEVEIEMQTDILFILSCLCDGDMHRKDLFGIPGVDMVIRYLHTDTRLLNSGLGHHKLLLASVDCTWCSIVGSYTTEDYFLEKEGVFLLFDLLEVCPKKMHNIILGCLLDLCENPKTANHILTWRGKDGCTASHLLCQIWRQEEVEIGVKRNNHGVILDVNKPLMGTFQANLGIVSLPASCISQSVADVQENMRSKIYSLFFKIGFTDLPGISVADHVTLAVIEQYLDLKMGEVWEEIIGELGEENVKPVSADLEAIEALTRAILERSQIVMTTQVELLESKNNQDMLDEQEFYAEIRENRRQKEKAIADFTDYVARTSNFAALKAAKERQDISIDVSRMRPRLKESEHFHATDLPKLTSTVFSGKHIIVQNSARDELASKIKVKLDRTVRPDIKMASYKFLTI</sequence>
<dbReference type="InterPro" id="IPR011989">
    <property type="entry name" value="ARM-like"/>
</dbReference>
<dbReference type="SUPFAM" id="SSF48371">
    <property type="entry name" value="ARM repeat"/>
    <property type="match status" value="2"/>
</dbReference>
<dbReference type="EMBL" id="HACG01028283">
    <property type="protein sequence ID" value="CEK75148.1"/>
    <property type="molecule type" value="Transcribed_RNA"/>
</dbReference>
<dbReference type="AlphaFoldDB" id="A0A0B7A2W0"/>
<organism evidence="2">
    <name type="scientific">Arion vulgaris</name>
    <dbReference type="NCBI Taxonomy" id="1028688"/>
    <lineage>
        <taxon>Eukaryota</taxon>
        <taxon>Metazoa</taxon>
        <taxon>Spiralia</taxon>
        <taxon>Lophotrochozoa</taxon>
        <taxon>Mollusca</taxon>
        <taxon>Gastropoda</taxon>
        <taxon>Heterobranchia</taxon>
        <taxon>Euthyneura</taxon>
        <taxon>Panpulmonata</taxon>
        <taxon>Eupulmonata</taxon>
        <taxon>Stylommatophora</taxon>
        <taxon>Helicina</taxon>
        <taxon>Arionoidea</taxon>
        <taxon>Arionidae</taxon>
        <taxon>Arion</taxon>
    </lineage>
</organism>
<gene>
    <name evidence="2" type="primary">ORF94230</name>
</gene>
<dbReference type="GO" id="GO:0097730">
    <property type="term" value="C:non-motile cilium"/>
    <property type="evidence" value="ECO:0007669"/>
    <property type="project" value="TreeGrafter"/>
</dbReference>
<dbReference type="PANTHER" id="PTHR14716">
    <property type="entry name" value="CILIA- AND FLAGELLA-ASSOCIATED PROTEIN 69"/>
    <property type="match status" value="1"/>
</dbReference>
<dbReference type="InterPro" id="IPR048733">
    <property type="entry name" value="CFA69_ARM_dom"/>
</dbReference>
<evidence type="ECO:0000259" key="1">
    <source>
        <dbReference type="Pfam" id="PF21049"/>
    </source>
</evidence>
<dbReference type="InterPro" id="IPR048732">
    <property type="entry name" value="CFA69"/>
</dbReference>
<dbReference type="GO" id="GO:1902093">
    <property type="term" value="P:positive regulation of flagellated sperm motility"/>
    <property type="evidence" value="ECO:0007669"/>
    <property type="project" value="TreeGrafter"/>
</dbReference>
<dbReference type="GO" id="GO:0097225">
    <property type="term" value="C:sperm midpiece"/>
    <property type="evidence" value="ECO:0007669"/>
    <property type="project" value="TreeGrafter"/>
</dbReference>
<dbReference type="Gene3D" id="1.25.10.10">
    <property type="entry name" value="Leucine-rich Repeat Variant"/>
    <property type="match status" value="2"/>
</dbReference>
<feature type="domain" description="Cilia- and flagella-associated protein 69 ARM repeats" evidence="1">
    <location>
        <begin position="1"/>
        <end position="692"/>
    </location>
</feature>
<dbReference type="PANTHER" id="PTHR14716:SF0">
    <property type="entry name" value="CILIA- AND FLAGELLA-ASSOCIATED PROTEIN 69"/>
    <property type="match status" value="1"/>
</dbReference>
<name>A0A0B7A2W0_9EUPU</name>
<dbReference type="InterPro" id="IPR016024">
    <property type="entry name" value="ARM-type_fold"/>
</dbReference>
<dbReference type="Pfam" id="PF21049">
    <property type="entry name" value="CFA69_ARM_rpt"/>
    <property type="match status" value="1"/>
</dbReference>
<reference evidence="2" key="1">
    <citation type="submission" date="2014-12" db="EMBL/GenBank/DDBJ databases">
        <title>Insight into the proteome of Arion vulgaris.</title>
        <authorList>
            <person name="Aradska J."/>
            <person name="Bulat T."/>
            <person name="Smidak R."/>
            <person name="Sarate P."/>
            <person name="Gangsoo J."/>
            <person name="Sialana F."/>
            <person name="Bilban M."/>
            <person name="Lubec G."/>
        </authorList>
    </citation>
    <scope>NUCLEOTIDE SEQUENCE</scope>
    <source>
        <tissue evidence="2">Skin</tissue>
    </source>
</reference>
<protein>
    <recommendedName>
        <fullName evidence="1">Cilia- and flagella-associated protein 69 ARM repeats domain-containing protein</fullName>
    </recommendedName>
</protein>